<proteinExistence type="predicted"/>
<gene>
    <name evidence="1" type="ORF">K488DRAFT_81508</name>
</gene>
<dbReference type="EMBL" id="MU273466">
    <property type="protein sequence ID" value="KAI0037006.1"/>
    <property type="molecule type" value="Genomic_DNA"/>
</dbReference>
<reference evidence="1" key="1">
    <citation type="submission" date="2021-02" db="EMBL/GenBank/DDBJ databases">
        <authorList>
            <consortium name="DOE Joint Genome Institute"/>
            <person name="Ahrendt S."/>
            <person name="Looney B.P."/>
            <person name="Miyauchi S."/>
            <person name="Morin E."/>
            <person name="Drula E."/>
            <person name="Courty P.E."/>
            <person name="Chicoki N."/>
            <person name="Fauchery L."/>
            <person name="Kohler A."/>
            <person name="Kuo A."/>
            <person name="Labutti K."/>
            <person name="Pangilinan J."/>
            <person name="Lipzen A."/>
            <person name="Riley R."/>
            <person name="Andreopoulos W."/>
            <person name="He G."/>
            <person name="Johnson J."/>
            <person name="Barry K.W."/>
            <person name="Grigoriev I.V."/>
            <person name="Nagy L."/>
            <person name="Hibbett D."/>
            <person name="Henrissat B."/>
            <person name="Matheny P.B."/>
            <person name="Labbe J."/>
            <person name="Martin F."/>
        </authorList>
    </citation>
    <scope>NUCLEOTIDE SEQUENCE</scope>
    <source>
        <strain evidence="1">EC-137</strain>
    </source>
</reference>
<evidence type="ECO:0000313" key="2">
    <source>
        <dbReference type="Proteomes" id="UP000814128"/>
    </source>
</evidence>
<reference evidence="1" key="2">
    <citation type="journal article" date="2022" name="New Phytol.">
        <title>Evolutionary transition to the ectomycorrhizal habit in the genomes of a hyperdiverse lineage of mushroom-forming fungi.</title>
        <authorList>
            <person name="Looney B."/>
            <person name="Miyauchi S."/>
            <person name="Morin E."/>
            <person name="Drula E."/>
            <person name="Courty P.E."/>
            <person name="Kohler A."/>
            <person name="Kuo A."/>
            <person name="LaButti K."/>
            <person name="Pangilinan J."/>
            <person name="Lipzen A."/>
            <person name="Riley R."/>
            <person name="Andreopoulos W."/>
            <person name="He G."/>
            <person name="Johnson J."/>
            <person name="Nolan M."/>
            <person name="Tritt A."/>
            <person name="Barry K.W."/>
            <person name="Grigoriev I.V."/>
            <person name="Nagy L.G."/>
            <person name="Hibbett D."/>
            <person name="Henrissat B."/>
            <person name="Matheny P.B."/>
            <person name="Labbe J."/>
            <person name="Martin F.M."/>
        </authorList>
    </citation>
    <scope>NUCLEOTIDE SEQUENCE</scope>
    <source>
        <strain evidence="1">EC-137</strain>
    </source>
</reference>
<name>A0ACB8R0E7_9AGAM</name>
<comment type="caution">
    <text evidence="1">The sequence shown here is derived from an EMBL/GenBank/DDBJ whole genome shotgun (WGS) entry which is preliminary data.</text>
</comment>
<keyword evidence="2" id="KW-1185">Reference proteome</keyword>
<organism evidence="1 2">
    <name type="scientific">Vararia minispora EC-137</name>
    <dbReference type="NCBI Taxonomy" id="1314806"/>
    <lineage>
        <taxon>Eukaryota</taxon>
        <taxon>Fungi</taxon>
        <taxon>Dikarya</taxon>
        <taxon>Basidiomycota</taxon>
        <taxon>Agaricomycotina</taxon>
        <taxon>Agaricomycetes</taxon>
        <taxon>Russulales</taxon>
        <taxon>Lachnocladiaceae</taxon>
        <taxon>Vararia</taxon>
    </lineage>
</organism>
<accession>A0ACB8R0E7</accession>
<sequence>MLLQLSLSLVAALLAVSVKSIYKLVLYVVHPFFSPLKNLRSPPSHGFFTGNLKEVLRTNPSLMHEQWVEAYGPVFKYKVEMGADRLFVLDVRAVTHIINYSNDYQKPEFTRLAISRLFGEGILMAEGEVHKKQRRVMSPAFGIPHLREQTSIFLGKAIQLRDMWTKQVRQSEGLRATIEVVSSLNKVTLDIIGLAGFGYDFESLNGDDKPNELNEALRAVFGGRNSLGTIDLLHNILPFTRVIPTKRSAAIRNARNVMDRIGYDLVKNMKADVHASKGGPGNDQIGRKDFKNKDILSLLVRANMASDLPKNSRLSDEELLAQIPTLIIAGHETTSASLTLILNMLATHPEVQNKLREELLLCDQGEHPSMDVLNNLSYLDAVIRETLRLHTPVTSTVRVATKDDIIPTDCEWEDRNGVRRKGIPVSAGDSIFVPLYALNRSKAIWGKDAHEPERWSSVPEAASSLPGIWKNSFTFWGGQRACIGYRFSLVETKAIMYTLIRSFRFEMAIDPENMELRSPGIVRPYIKGKKEEGAQLPLAVTAV</sequence>
<dbReference type="Proteomes" id="UP000814128">
    <property type="component" value="Unassembled WGS sequence"/>
</dbReference>
<evidence type="ECO:0000313" key="1">
    <source>
        <dbReference type="EMBL" id="KAI0037006.1"/>
    </source>
</evidence>
<protein>
    <submittedName>
        <fullName evidence="1">Cytochrome P450</fullName>
    </submittedName>
</protein>